<name>A0A1I3MNF8_9RHOB</name>
<dbReference type="RefSeq" id="WP_092864256.1">
    <property type="nucleotide sequence ID" value="NZ_FOQH01000011.1"/>
</dbReference>
<feature type="signal peptide" evidence="1">
    <location>
        <begin position="1"/>
        <end position="44"/>
    </location>
</feature>
<evidence type="ECO:0008006" key="4">
    <source>
        <dbReference type="Google" id="ProtNLM"/>
    </source>
</evidence>
<dbReference type="Proteomes" id="UP000199377">
    <property type="component" value="Unassembled WGS sequence"/>
</dbReference>
<dbReference type="EMBL" id="FOQH01000011">
    <property type="protein sequence ID" value="SFI98472.1"/>
    <property type="molecule type" value="Genomic_DNA"/>
</dbReference>
<feature type="chain" id="PRO_5011716243" description="Nickel/cobalt transporter regulator" evidence="1">
    <location>
        <begin position="45"/>
        <end position="162"/>
    </location>
</feature>
<protein>
    <recommendedName>
        <fullName evidence="4">Nickel/cobalt transporter regulator</fullName>
    </recommendedName>
</protein>
<gene>
    <name evidence="2" type="ORF">SAMN05216258_111180</name>
</gene>
<evidence type="ECO:0000313" key="2">
    <source>
        <dbReference type="EMBL" id="SFI98472.1"/>
    </source>
</evidence>
<keyword evidence="1" id="KW-0732">Signal</keyword>
<dbReference type="OrthoDB" id="9916553at2"/>
<dbReference type="AlphaFoldDB" id="A0A1I3MNF8"/>
<dbReference type="STRING" id="1114924.SAMN05216258_111180"/>
<sequence>MTRPRTARSPRLARRPRSASFAMLAMTVGAVSLAPALAPISASAQTTDDARTVTTVTDGVTKDQVTVDFSEATFMEEREISRIVQEVYGPGVEQSSGNGPSEAVQQALDVGQPLPEGANAKPVETKLASRLPAGPQWLAVGENLVAVDADGRVSRVYHDMLP</sequence>
<dbReference type="Gene3D" id="3.10.450.160">
    <property type="entry name" value="inner membrane protein cigr"/>
    <property type="match status" value="1"/>
</dbReference>
<evidence type="ECO:0000313" key="3">
    <source>
        <dbReference type="Proteomes" id="UP000199377"/>
    </source>
</evidence>
<evidence type="ECO:0000256" key="1">
    <source>
        <dbReference type="SAM" id="SignalP"/>
    </source>
</evidence>
<keyword evidence="3" id="KW-1185">Reference proteome</keyword>
<organism evidence="2 3">
    <name type="scientific">Albimonas pacifica</name>
    <dbReference type="NCBI Taxonomy" id="1114924"/>
    <lineage>
        <taxon>Bacteria</taxon>
        <taxon>Pseudomonadati</taxon>
        <taxon>Pseudomonadota</taxon>
        <taxon>Alphaproteobacteria</taxon>
        <taxon>Rhodobacterales</taxon>
        <taxon>Paracoccaceae</taxon>
        <taxon>Albimonas</taxon>
    </lineage>
</organism>
<reference evidence="2 3" key="1">
    <citation type="submission" date="2016-10" db="EMBL/GenBank/DDBJ databases">
        <authorList>
            <person name="de Groot N.N."/>
        </authorList>
    </citation>
    <scope>NUCLEOTIDE SEQUENCE [LARGE SCALE GENOMIC DNA]</scope>
    <source>
        <strain evidence="2 3">CGMCC 1.11030</strain>
    </source>
</reference>
<accession>A0A1I3MNF8</accession>
<proteinExistence type="predicted"/>